<sequence>MSDMGDSSVQAVVARHPGKLVLYLEDRQYPGHAQLCTVIESLKQDFPDIAFDSIGYAAAKGALGVDGSPCFVFFEVQVPFRDTDAVSGWEGGKQAPGVLHFHAGDHRAGVEQSAVAGDHPRAHQAADSGAPRASLHEGRQARALLPLQPRSGEHAQRGGRGLRGLQHLRGPRAPGGAEGLLQLAHLPAALRQGTCAVEVRRLFVRRGEGKAIGDGVAARAPVHDEGVLGIAEVLQPVGYVVEEFEKVGPQVFFFRLVGQLHCAGEEPPSSVEHAQVHHAVQVARQPHVKGAVKYHAVRVNEHLDDVEKVEGCNETRRGEPPHGD</sequence>
<reference evidence="2 3" key="1">
    <citation type="submission" date="2021-06" db="EMBL/GenBank/DDBJ databases">
        <title>Genome sequence of Babesia caballi.</title>
        <authorList>
            <person name="Yamagishi J."/>
            <person name="Kidaka T."/>
            <person name="Ochi A."/>
        </authorList>
    </citation>
    <scope>NUCLEOTIDE SEQUENCE [LARGE SCALE GENOMIC DNA]</scope>
    <source>
        <strain evidence="2">USDA-D6B2</strain>
    </source>
</reference>
<gene>
    <name evidence="2" type="ORF">BcabD6B2_32150</name>
</gene>
<comment type="caution">
    <text evidence="2">The sequence shown here is derived from an EMBL/GenBank/DDBJ whole genome shotgun (WGS) entry which is preliminary data.</text>
</comment>
<accession>A0AAV4LVZ8</accession>
<evidence type="ECO:0000256" key="1">
    <source>
        <dbReference type="SAM" id="MobiDB-lite"/>
    </source>
</evidence>
<keyword evidence="3" id="KW-1185">Reference proteome</keyword>
<organism evidence="2 3">
    <name type="scientific">Babesia caballi</name>
    <dbReference type="NCBI Taxonomy" id="5871"/>
    <lineage>
        <taxon>Eukaryota</taxon>
        <taxon>Sar</taxon>
        <taxon>Alveolata</taxon>
        <taxon>Apicomplexa</taxon>
        <taxon>Aconoidasida</taxon>
        <taxon>Piroplasmida</taxon>
        <taxon>Babesiidae</taxon>
        <taxon>Babesia</taxon>
    </lineage>
</organism>
<dbReference type="RefSeq" id="XP_067715849.1">
    <property type="nucleotide sequence ID" value="XM_067859748.1"/>
</dbReference>
<dbReference type="AlphaFoldDB" id="A0AAV4LVZ8"/>
<dbReference type="GeneID" id="94195261"/>
<evidence type="ECO:0000313" key="2">
    <source>
        <dbReference type="EMBL" id="GIX63780.1"/>
    </source>
</evidence>
<feature type="region of interest" description="Disordered" evidence="1">
    <location>
        <begin position="113"/>
        <end position="173"/>
    </location>
</feature>
<dbReference type="Proteomes" id="UP001497744">
    <property type="component" value="Unassembled WGS sequence"/>
</dbReference>
<evidence type="ECO:0000313" key="3">
    <source>
        <dbReference type="Proteomes" id="UP001497744"/>
    </source>
</evidence>
<dbReference type="EMBL" id="BPLF01000002">
    <property type="protein sequence ID" value="GIX63780.1"/>
    <property type="molecule type" value="Genomic_DNA"/>
</dbReference>
<name>A0AAV4LVZ8_BABCB</name>
<proteinExistence type="predicted"/>
<feature type="compositionally biased region" description="Low complexity" evidence="1">
    <location>
        <begin position="163"/>
        <end position="172"/>
    </location>
</feature>
<protein>
    <submittedName>
        <fullName evidence="2">Thioredoxin-like protein 2</fullName>
    </submittedName>
</protein>